<feature type="compositionally biased region" description="Low complexity" evidence="12">
    <location>
        <begin position="347"/>
        <end position="372"/>
    </location>
</feature>
<dbReference type="InterPro" id="IPR001267">
    <property type="entry name" value="Thymidine_kinase"/>
</dbReference>
<sequence>MDSAGVRKEFVRPRAARLHSDARARDVVRTNARKRDHVAHDASRERDGDARAERLRAGHLRCVSLPAEYESRIPSLATNPSPRASESDVPASPSAPDRSPRVPTPAITTGPMFSGKSTELARRIRRHKVANRSCLVVKYAKDTRYESEPGTAEAGTDGVDDLRGCMITHDRQALVAYPTHLLADVDNVAHSFDVIGVDEGQFFPDVVAFCEKWANEGKTVIVAALDGDFKRTPFGAVLGLVPIAEDVTKLSAVCHGCGGDAAFTARAGAVATDEVELIGGSDLGYSASCRACFASGAAAAQAGKSPIGKAAKQKQLQQPSSTPSRPPSSASSAERARAKKRASVDGTPAAAAVTEARAAAATPSTATPSAAEQPVASTPAMRDVGERMRLLTMDSPSTPADSGYTPVAARGTRGRTKMGAAALNAVAGVENPMGGGGKRLARGAGGPGRSPYNELASRGMGAVVRSPLSSVR</sequence>
<evidence type="ECO:0000256" key="9">
    <source>
        <dbReference type="ARBA" id="ARBA00022840"/>
    </source>
</evidence>
<keyword evidence="6" id="KW-0547">Nucleotide-binding</keyword>
<comment type="similarity">
    <text evidence="1 11">Belongs to the thymidine kinase family.</text>
</comment>
<evidence type="ECO:0000256" key="7">
    <source>
        <dbReference type="ARBA" id="ARBA00022777"/>
    </source>
</evidence>
<dbReference type="eggNOG" id="KOG3125">
    <property type="taxonomic scope" value="Eukaryota"/>
</dbReference>
<feature type="compositionally biased region" description="Low complexity" evidence="12">
    <location>
        <begin position="87"/>
        <end position="97"/>
    </location>
</feature>
<feature type="region of interest" description="Disordered" evidence="12">
    <location>
        <begin position="305"/>
        <end position="381"/>
    </location>
</feature>
<dbReference type="OrthoDB" id="439028at2759"/>
<keyword evidence="3" id="KW-0237">DNA synthesis</keyword>
<keyword evidence="14" id="KW-1185">Reference proteome</keyword>
<proteinExistence type="inferred from homology"/>
<keyword evidence="4" id="KW-0808">Transferase</keyword>
<organism evidence="14">
    <name type="scientific">Micromonas pusilla (strain CCMP1545)</name>
    <name type="common">Picoplanktonic green alga</name>
    <dbReference type="NCBI Taxonomy" id="564608"/>
    <lineage>
        <taxon>Eukaryota</taxon>
        <taxon>Viridiplantae</taxon>
        <taxon>Chlorophyta</taxon>
        <taxon>Mamiellophyceae</taxon>
        <taxon>Mamiellales</taxon>
        <taxon>Mamiellaceae</taxon>
        <taxon>Micromonas</taxon>
    </lineage>
</organism>
<accession>C1MP55</accession>
<dbReference type="GO" id="GO:0046872">
    <property type="term" value="F:metal ion binding"/>
    <property type="evidence" value="ECO:0007669"/>
    <property type="project" value="UniProtKB-KW"/>
</dbReference>
<evidence type="ECO:0000313" key="14">
    <source>
        <dbReference type="Proteomes" id="UP000001876"/>
    </source>
</evidence>
<dbReference type="Proteomes" id="UP000001876">
    <property type="component" value="Unassembled WGS sequence"/>
</dbReference>
<gene>
    <name evidence="13" type="primary">TK</name>
    <name evidence="13" type="ORF">MICPUCDRAFT_56152</name>
</gene>
<dbReference type="FunFam" id="3.40.50.300:FF:000948">
    <property type="entry name" value="Thymidine kinase"/>
    <property type="match status" value="1"/>
</dbReference>
<dbReference type="PANTHER" id="PTHR11441">
    <property type="entry name" value="THYMIDINE KINASE"/>
    <property type="match status" value="1"/>
</dbReference>
<feature type="compositionally biased region" description="Gly residues" evidence="12">
    <location>
        <begin position="433"/>
        <end position="448"/>
    </location>
</feature>
<feature type="region of interest" description="Disordered" evidence="12">
    <location>
        <begin position="1"/>
        <end position="52"/>
    </location>
</feature>
<keyword evidence="9" id="KW-0067">ATP-binding</keyword>
<dbReference type="AlphaFoldDB" id="C1MP55"/>
<dbReference type="Pfam" id="PF00265">
    <property type="entry name" value="TK"/>
    <property type="match status" value="1"/>
</dbReference>
<feature type="compositionally biased region" description="Basic and acidic residues" evidence="12">
    <location>
        <begin position="38"/>
        <end position="52"/>
    </location>
</feature>
<evidence type="ECO:0000256" key="1">
    <source>
        <dbReference type="ARBA" id="ARBA00007587"/>
    </source>
</evidence>
<evidence type="ECO:0000256" key="3">
    <source>
        <dbReference type="ARBA" id="ARBA00022634"/>
    </source>
</evidence>
<protein>
    <recommendedName>
        <fullName evidence="2">thymidine kinase</fullName>
        <ecNumber evidence="2">2.7.1.21</ecNumber>
    </recommendedName>
</protein>
<dbReference type="GO" id="GO:0071897">
    <property type="term" value="P:DNA biosynthetic process"/>
    <property type="evidence" value="ECO:0007669"/>
    <property type="project" value="UniProtKB-KW"/>
</dbReference>
<evidence type="ECO:0000256" key="8">
    <source>
        <dbReference type="ARBA" id="ARBA00022833"/>
    </source>
</evidence>
<keyword evidence="7 13" id="KW-0418">Kinase</keyword>
<dbReference type="InterPro" id="IPR027417">
    <property type="entry name" value="P-loop_NTPase"/>
</dbReference>
<dbReference type="GO" id="GO:0004797">
    <property type="term" value="F:thymidine kinase activity"/>
    <property type="evidence" value="ECO:0007669"/>
    <property type="project" value="UniProtKB-EC"/>
</dbReference>
<dbReference type="RefSeq" id="XP_003056762.1">
    <property type="nucleotide sequence ID" value="XM_003056716.1"/>
</dbReference>
<dbReference type="SUPFAM" id="SSF52540">
    <property type="entry name" value="P-loop containing nucleoside triphosphate hydrolases"/>
    <property type="match status" value="1"/>
</dbReference>
<dbReference type="GeneID" id="9682665"/>
<evidence type="ECO:0000313" key="13">
    <source>
        <dbReference type="EMBL" id="EEH58407.1"/>
    </source>
</evidence>
<dbReference type="OMA" id="VEFCERW"/>
<dbReference type="SUPFAM" id="SSF57716">
    <property type="entry name" value="Glucocorticoid receptor-like (DNA-binding domain)"/>
    <property type="match status" value="1"/>
</dbReference>
<evidence type="ECO:0000256" key="4">
    <source>
        <dbReference type="ARBA" id="ARBA00022679"/>
    </source>
</evidence>
<dbReference type="Gene3D" id="3.40.50.300">
    <property type="entry name" value="P-loop containing nucleotide triphosphate hydrolases"/>
    <property type="match status" value="1"/>
</dbReference>
<dbReference type="KEGG" id="mpp:MICPUCDRAFT_56152"/>
<evidence type="ECO:0000256" key="10">
    <source>
        <dbReference type="ARBA" id="ARBA00048254"/>
    </source>
</evidence>
<keyword evidence="5" id="KW-0479">Metal-binding</keyword>
<evidence type="ECO:0000256" key="2">
    <source>
        <dbReference type="ARBA" id="ARBA00012118"/>
    </source>
</evidence>
<dbReference type="Gene3D" id="3.30.60.20">
    <property type="match status" value="1"/>
</dbReference>
<evidence type="ECO:0000256" key="5">
    <source>
        <dbReference type="ARBA" id="ARBA00022723"/>
    </source>
</evidence>
<dbReference type="GO" id="GO:0005524">
    <property type="term" value="F:ATP binding"/>
    <property type="evidence" value="ECO:0007669"/>
    <property type="project" value="UniProtKB-KW"/>
</dbReference>
<dbReference type="STRING" id="564608.C1MP55"/>
<dbReference type="GO" id="GO:0046104">
    <property type="term" value="P:thymidine metabolic process"/>
    <property type="evidence" value="ECO:0007669"/>
    <property type="project" value="TreeGrafter"/>
</dbReference>
<dbReference type="PANTHER" id="PTHR11441:SF0">
    <property type="entry name" value="THYMIDINE KINASE, CYTOSOLIC"/>
    <property type="match status" value="1"/>
</dbReference>
<name>C1MP55_MICPC</name>
<comment type="catalytic activity">
    <reaction evidence="10">
        <text>thymidine + ATP = dTMP + ADP + H(+)</text>
        <dbReference type="Rhea" id="RHEA:19129"/>
        <dbReference type="ChEBI" id="CHEBI:15378"/>
        <dbReference type="ChEBI" id="CHEBI:17748"/>
        <dbReference type="ChEBI" id="CHEBI:30616"/>
        <dbReference type="ChEBI" id="CHEBI:63528"/>
        <dbReference type="ChEBI" id="CHEBI:456216"/>
        <dbReference type="EC" id="2.7.1.21"/>
    </reaction>
</comment>
<dbReference type="EMBL" id="GG663737">
    <property type="protein sequence ID" value="EEH58407.1"/>
    <property type="molecule type" value="Genomic_DNA"/>
</dbReference>
<evidence type="ECO:0000256" key="12">
    <source>
        <dbReference type="SAM" id="MobiDB-lite"/>
    </source>
</evidence>
<feature type="compositionally biased region" description="Low complexity" evidence="12">
    <location>
        <begin position="319"/>
        <end position="333"/>
    </location>
</feature>
<evidence type="ECO:0000256" key="6">
    <source>
        <dbReference type="ARBA" id="ARBA00022741"/>
    </source>
</evidence>
<reference evidence="13 14" key="1">
    <citation type="journal article" date="2009" name="Science">
        <title>Green evolution and dynamic adaptations revealed by genomes of the marine picoeukaryotes Micromonas.</title>
        <authorList>
            <person name="Worden A.Z."/>
            <person name="Lee J.H."/>
            <person name="Mock T."/>
            <person name="Rouze P."/>
            <person name="Simmons M.P."/>
            <person name="Aerts A.L."/>
            <person name="Allen A.E."/>
            <person name="Cuvelier M.L."/>
            <person name="Derelle E."/>
            <person name="Everett M.V."/>
            <person name="Foulon E."/>
            <person name="Grimwood J."/>
            <person name="Gundlach H."/>
            <person name="Henrissat B."/>
            <person name="Napoli C."/>
            <person name="McDonald S.M."/>
            <person name="Parker M.S."/>
            <person name="Rombauts S."/>
            <person name="Salamov A."/>
            <person name="Von Dassow P."/>
            <person name="Badger J.H."/>
            <person name="Coutinho P.M."/>
            <person name="Demir E."/>
            <person name="Dubchak I."/>
            <person name="Gentemann C."/>
            <person name="Eikrem W."/>
            <person name="Gready J.E."/>
            <person name="John U."/>
            <person name="Lanier W."/>
            <person name="Lindquist E.A."/>
            <person name="Lucas S."/>
            <person name="Mayer K.F."/>
            <person name="Moreau H."/>
            <person name="Not F."/>
            <person name="Otillar R."/>
            <person name="Panaud O."/>
            <person name="Pangilinan J."/>
            <person name="Paulsen I."/>
            <person name="Piegu B."/>
            <person name="Poliakov A."/>
            <person name="Robbens S."/>
            <person name="Schmutz J."/>
            <person name="Toulza E."/>
            <person name="Wyss T."/>
            <person name="Zelensky A."/>
            <person name="Zhou K."/>
            <person name="Armbrust E.V."/>
            <person name="Bhattacharya D."/>
            <person name="Goodenough U.W."/>
            <person name="Van de Peer Y."/>
            <person name="Grigoriev I.V."/>
        </authorList>
    </citation>
    <scope>NUCLEOTIDE SEQUENCE [LARGE SCALE GENOMIC DNA]</scope>
    <source>
        <strain evidence="13 14">CCMP1545</strain>
    </source>
</reference>
<keyword evidence="8" id="KW-0862">Zinc</keyword>
<feature type="region of interest" description="Disordered" evidence="12">
    <location>
        <begin position="428"/>
        <end position="458"/>
    </location>
</feature>
<feature type="compositionally biased region" description="Basic and acidic residues" evidence="12">
    <location>
        <begin position="1"/>
        <end position="28"/>
    </location>
</feature>
<feature type="region of interest" description="Disordered" evidence="12">
    <location>
        <begin position="73"/>
        <end position="118"/>
    </location>
</feature>
<evidence type="ECO:0000256" key="11">
    <source>
        <dbReference type="RuleBase" id="RU004165"/>
    </source>
</evidence>
<dbReference type="EC" id="2.7.1.21" evidence="2"/>